<sequence length="883" mass="97491">MAPSTPVRRSTRGVPLVAPSTAQSAHADTSTYSWLEPLAGTSTPHHSEEDDDRLRKRYFQSFIRVSQVKAAKAKKSTKQPAAGEAQIEQLKFSIGEGVLVACHGNSVGVGVLTKLWEELRPKNETSEDDQDDGEEPEQEWTKQCEIRWCYRRQDLPTTMNSMQLLDHELLYATSSTKPVTSFLPLRSLIRTCSIITSDKFATLYPAFHPSWSTRWKITTDAFSDEGEIESEDDEDELLLKLSNEQKQDREIEQGKVPPAIALATSTSGFNAHKRAIPLVYFCRRAFDKFGKGGEGKSWWYINWEALHQRGVTEGNWSVSQDIKIKPARKEESKVKAKSTASRTPKRGAAATEKERQEIGEAADEDSGEETGSDLQDVESVASEDIHDAIASDEDDDHATSGLPGTPSKKRKRATTTKPKRTPSKRRKGETGQAVTPSRKSAATPRTKKAKKAQNRSTAVKTISEEIDPRLLPKNPYERALHLLHVGATPDSLPCREDEFLEVLMKVEEGIDDGGGGCLYIAGVPGTGKTATVHAVVKQLTKRAEEGEVAPFSYVEINGLKVPTPQHAYTVLWEAISGQKISSTKMALKGLEEHFSEAGRSSGLSGPRGHTLVLISVVLMDELDQLLTAKQDVVYNFFNWPTLKDSQLYVIAVANRMDLPQHLAAKVKSRLGLKSLLFQPYDKPSLVEIVQSRLIPHPDSDDEYKVLSKEAIELAAAKMAGTNGDARRVLDACRRAVEVSMESAKNNNVAPKPVTIKDMAAVLKAMTSSPVAMFVKQCSLHQKMMLAAMLRCIRREGLSEISWRSVRADHDNLIRAICDSNEILSDAELGLVFSSLVSSHALTCTNEKYKAMEDRKVAMGLDGNEVGRVLMGEGERWSQVLAGM</sequence>
<organism evidence="1 2">
    <name type="scientific">Naganishia friedmannii</name>
    <dbReference type="NCBI Taxonomy" id="89922"/>
    <lineage>
        <taxon>Eukaryota</taxon>
        <taxon>Fungi</taxon>
        <taxon>Dikarya</taxon>
        <taxon>Basidiomycota</taxon>
        <taxon>Agaricomycotina</taxon>
        <taxon>Tremellomycetes</taxon>
        <taxon>Filobasidiales</taxon>
        <taxon>Filobasidiaceae</taxon>
        <taxon>Naganishia</taxon>
    </lineage>
</organism>
<keyword evidence="2" id="KW-1185">Reference proteome</keyword>
<dbReference type="Proteomes" id="UP001227268">
    <property type="component" value="Unassembled WGS sequence"/>
</dbReference>
<proteinExistence type="predicted"/>
<evidence type="ECO:0000313" key="2">
    <source>
        <dbReference type="Proteomes" id="UP001227268"/>
    </source>
</evidence>
<comment type="caution">
    <text evidence="1">The sequence shown here is derived from an EMBL/GenBank/DDBJ whole genome shotgun (WGS) entry which is preliminary data.</text>
</comment>
<evidence type="ECO:0000313" key="1">
    <source>
        <dbReference type="EMBL" id="KAJ9097670.1"/>
    </source>
</evidence>
<dbReference type="EMBL" id="JASBWT010000016">
    <property type="protein sequence ID" value="KAJ9097670.1"/>
    <property type="molecule type" value="Genomic_DNA"/>
</dbReference>
<gene>
    <name evidence="1" type="ORF">QFC21_004707</name>
</gene>
<name>A0ACC2VEZ1_9TREE</name>
<protein>
    <submittedName>
        <fullName evidence="1">Uncharacterized protein</fullName>
    </submittedName>
</protein>
<accession>A0ACC2VEZ1</accession>
<reference evidence="1" key="1">
    <citation type="submission" date="2023-04" db="EMBL/GenBank/DDBJ databases">
        <title>Draft Genome sequencing of Naganishia species isolated from polar environments using Oxford Nanopore Technology.</title>
        <authorList>
            <person name="Leo P."/>
            <person name="Venkateswaran K."/>
        </authorList>
    </citation>
    <scope>NUCLEOTIDE SEQUENCE</scope>
    <source>
        <strain evidence="1">MNA-CCFEE 5423</strain>
    </source>
</reference>